<dbReference type="AlphaFoldDB" id="A0A3B3HXR7"/>
<organism evidence="3 4">
    <name type="scientific">Oryzias latipes</name>
    <name type="common">Japanese rice fish</name>
    <name type="synonym">Japanese killifish</name>
    <dbReference type="NCBI Taxonomy" id="8090"/>
    <lineage>
        <taxon>Eukaryota</taxon>
        <taxon>Metazoa</taxon>
        <taxon>Chordata</taxon>
        <taxon>Craniata</taxon>
        <taxon>Vertebrata</taxon>
        <taxon>Euteleostomi</taxon>
        <taxon>Actinopterygii</taxon>
        <taxon>Neopterygii</taxon>
        <taxon>Teleostei</taxon>
        <taxon>Neoteleostei</taxon>
        <taxon>Acanthomorphata</taxon>
        <taxon>Ovalentaria</taxon>
        <taxon>Atherinomorphae</taxon>
        <taxon>Beloniformes</taxon>
        <taxon>Adrianichthyidae</taxon>
        <taxon>Oryziinae</taxon>
        <taxon>Oryzias</taxon>
    </lineage>
</organism>
<dbReference type="InParanoid" id="A0A3B3HXR7"/>
<dbReference type="FunCoup" id="A0A3B3HXR7">
    <property type="interactions" value="5"/>
</dbReference>
<dbReference type="Ensembl" id="ENSORLT00000042116.1">
    <property type="protein sequence ID" value="ENSORLP00000036218.1"/>
    <property type="gene ID" value="ENSORLG00000028951.1"/>
</dbReference>
<dbReference type="Bgee" id="ENSORLG00000028951">
    <property type="expression patterns" value="Expressed in testis and 3 other cell types or tissues"/>
</dbReference>
<dbReference type="PANTHER" id="PTHR34649:SF1">
    <property type="entry name" value="CILIA- AND FLAGELLA-ASSOCIATED PROTEIN 99"/>
    <property type="match status" value="1"/>
</dbReference>
<reference evidence="3" key="2">
    <citation type="submission" date="2025-08" db="UniProtKB">
        <authorList>
            <consortium name="Ensembl"/>
        </authorList>
    </citation>
    <scope>IDENTIFICATION</scope>
    <source>
        <strain evidence="3">Hd-rR</strain>
    </source>
</reference>
<reference evidence="3" key="3">
    <citation type="submission" date="2025-09" db="UniProtKB">
        <authorList>
            <consortium name="Ensembl"/>
        </authorList>
    </citation>
    <scope>IDENTIFICATION</scope>
    <source>
        <strain evidence="3">Hd-rR</strain>
    </source>
</reference>
<dbReference type="GeneTree" id="ENSGT00500000045231"/>
<feature type="coiled-coil region" evidence="1">
    <location>
        <begin position="328"/>
        <end position="418"/>
    </location>
</feature>
<gene>
    <name evidence="3" type="primary">cfap99</name>
</gene>
<dbReference type="Proteomes" id="UP000001038">
    <property type="component" value="Chromosome 22"/>
</dbReference>
<reference evidence="3 4" key="1">
    <citation type="journal article" date="2007" name="Nature">
        <title>The medaka draft genome and insights into vertebrate genome evolution.</title>
        <authorList>
            <person name="Kasahara M."/>
            <person name="Naruse K."/>
            <person name="Sasaki S."/>
            <person name="Nakatani Y."/>
            <person name="Qu W."/>
            <person name="Ahsan B."/>
            <person name="Yamada T."/>
            <person name="Nagayasu Y."/>
            <person name="Doi K."/>
            <person name="Kasai Y."/>
            <person name="Jindo T."/>
            <person name="Kobayashi D."/>
            <person name="Shimada A."/>
            <person name="Toyoda A."/>
            <person name="Kuroki Y."/>
            <person name="Fujiyama A."/>
            <person name="Sasaki T."/>
            <person name="Shimizu A."/>
            <person name="Asakawa S."/>
            <person name="Shimizu N."/>
            <person name="Hashimoto S."/>
            <person name="Yang J."/>
            <person name="Lee Y."/>
            <person name="Matsushima K."/>
            <person name="Sugano S."/>
            <person name="Sakaizumi M."/>
            <person name="Narita T."/>
            <person name="Ohishi K."/>
            <person name="Haga S."/>
            <person name="Ohta F."/>
            <person name="Nomoto H."/>
            <person name="Nogata K."/>
            <person name="Morishita T."/>
            <person name="Endo T."/>
            <person name="Shin-I T."/>
            <person name="Takeda H."/>
            <person name="Morishita S."/>
            <person name="Kohara Y."/>
        </authorList>
    </citation>
    <scope>NUCLEOTIDE SEQUENCE [LARGE SCALE GENOMIC DNA]</scope>
    <source>
        <strain evidence="3 4">Hd-rR</strain>
    </source>
</reference>
<dbReference type="InterPro" id="IPR039341">
    <property type="entry name" value="CFAP99"/>
</dbReference>
<keyword evidence="1" id="KW-0175">Coiled coil</keyword>
<feature type="region of interest" description="Disordered" evidence="2">
    <location>
        <begin position="194"/>
        <end position="213"/>
    </location>
</feature>
<evidence type="ECO:0000256" key="1">
    <source>
        <dbReference type="SAM" id="Coils"/>
    </source>
</evidence>
<accession>A0A3B3HXR7</accession>
<evidence type="ECO:0000313" key="4">
    <source>
        <dbReference type="Proteomes" id="UP000001038"/>
    </source>
</evidence>
<keyword evidence="4" id="KW-1185">Reference proteome</keyword>
<name>A0A3B3HXR7_ORYLA</name>
<dbReference type="PANTHER" id="PTHR34649">
    <property type="entry name" value="CILIA- AND FLAGELLA-ASSOCIATED PROTEIN 99"/>
    <property type="match status" value="1"/>
</dbReference>
<proteinExistence type="predicted"/>
<protein>
    <submittedName>
        <fullName evidence="3">Cilia and flagella associated protein 99</fullName>
    </submittedName>
</protein>
<feature type="region of interest" description="Disordered" evidence="2">
    <location>
        <begin position="561"/>
        <end position="595"/>
    </location>
</feature>
<feature type="compositionally biased region" description="Basic residues" evidence="2">
    <location>
        <begin position="568"/>
        <end position="578"/>
    </location>
</feature>
<evidence type="ECO:0000256" key="2">
    <source>
        <dbReference type="SAM" id="MobiDB-lite"/>
    </source>
</evidence>
<sequence>MNLNYGSLVKKAIGLLDTFGSKIQSLDAFMEEALQDLQQRNFILDIFSGCIENKKQLDVVVNAFYATNGKLMSRRDRNQFVMICYLTFSLDDLGLQNFSNMIESIGIKNMYTFLNFYFSNLTSSIKHEWSSIIDAAFVEEHWINPLLRWRPEIYNLLSQLAAKTSQDNPKKKVTTKVTVPQEFSFSKPKPRLLSVPELPPEHEKTKPVPSSIHRSPKEMHILKEIKEKKHQKAELFYEANLKQIRMENPLKSESSEVFEKLWSRLSAGSFSVKLNKAAILRREALCDQQLEQELQRQEWLMQGGLEPSAFLQWQREMLTRDQLPMTEKKQLEAQIRDERIALAREQIMDRNQKTAQQTKEEIAQLMQEIAEERIQEEQKKKELVQQVAESHKNTKEAKEKLKKLKQTIVKEVSEESQELLFQAFEEKQAELCKRFEMIHENHAKQSLPRIRLNPFDDTKTAGHGLLEEMPLAELRLRLDLLKMERQEEEQERRMHILQEKQKQEELLQKRLEAIELHSRALAEAAAIRRTEKQARQELLQQLVNKDDSVLALRKELEQTKQARQQLKQAKKSKAKAHSATHMGTPSQTGLKERSWEELEQSLSRFIQNKL</sequence>
<feature type="coiled-coil region" evidence="1">
    <location>
        <begin position="471"/>
        <end position="517"/>
    </location>
</feature>
<dbReference type="STRING" id="8090.ENSORLP00000036218"/>
<evidence type="ECO:0000313" key="3">
    <source>
        <dbReference type="Ensembl" id="ENSORLP00000036218.1"/>
    </source>
</evidence>